<keyword evidence="3" id="KW-1185">Reference proteome</keyword>
<keyword evidence="1" id="KW-0732">Signal</keyword>
<name>A0A918VM06_9GAMM</name>
<dbReference type="EMBL" id="BMXA01000002">
    <property type="protein sequence ID" value="GHA07258.1"/>
    <property type="molecule type" value="Genomic_DNA"/>
</dbReference>
<accession>A0A918VM06</accession>
<feature type="chain" id="PRO_5037323244" evidence="1">
    <location>
        <begin position="23"/>
        <end position="117"/>
    </location>
</feature>
<reference evidence="2" key="2">
    <citation type="submission" date="2020-09" db="EMBL/GenBank/DDBJ databases">
        <authorList>
            <person name="Sun Q."/>
            <person name="Kim S."/>
        </authorList>
    </citation>
    <scope>NUCLEOTIDE SEQUENCE</scope>
    <source>
        <strain evidence="2">KCTC 12711</strain>
    </source>
</reference>
<organism evidence="2 3">
    <name type="scientific">Arenicella chitinivorans</name>
    <dbReference type="NCBI Taxonomy" id="1329800"/>
    <lineage>
        <taxon>Bacteria</taxon>
        <taxon>Pseudomonadati</taxon>
        <taxon>Pseudomonadota</taxon>
        <taxon>Gammaproteobacteria</taxon>
        <taxon>Arenicellales</taxon>
        <taxon>Arenicellaceae</taxon>
        <taxon>Arenicella</taxon>
    </lineage>
</organism>
<evidence type="ECO:0000313" key="2">
    <source>
        <dbReference type="EMBL" id="GHA07258.1"/>
    </source>
</evidence>
<evidence type="ECO:0000256" key="1">
    <source>
        <dbReference type="SAM" id="SignalP"/>
    </source>
</evidence>
<dbReference type="AlphaFoldDB" id="A0A918VM06"/>
<sequence length="117" mass="13021">MSKLAKFLVLSACLSISIAGHAQKDTSSQHSYEAAELQILERVGASGSRGTIKVTSLEEDECIDCVKTYIYDSNTQIVLRRSKTEVDPSQLHRYSKEIAQVYADGEGYIWMIGFVQL</sequence>
<proteinExistence type="predicted"/>
<reference evidence="2" key="1">
    <citation type="journal article" date="2014" name="Int. J. Syst. Evol. Microbiol.">
        <title>Complete genome sequence of Corynebacterium casei LMG S-19264T (=DSM 44701T), isolated from a smear-ripened cheese.</title>
        <authorList>
            <consortium name="US DOE Joint Genome Institute (JGI-PGF)"/>
            <person name="Walter F."/>
            <person name="Albersmeier A."/>
            <person name="Kalinowski J."/>
            <person name="Ruckert C."/>
        </authorList>
    </citation>
    <scope>NUCLEOTIDE SEQUENCE</scope>
    <source>
        <strain evidence="2">KCTC 12711</strain>
    </source>
</reference>
<dbReference type="Proteomes" id="UP000614811">
    <property type="component" value="Unassembled WGS sequence"/>
</dbReference>
<evidence type="ECO:0000313" key="3">
    <source>
        <dbReference type="Proteomes" id="UP000614811"/>
    </source>
</evidence>
<dbReference type="RefSeq" id="WP_189399705.1">
    <property type="nucleotide sequence ID" value="NZ_BMXA01000002.1"/>
</dbReference>
<comment type="caution">
    <text evidence="2">The sequence shown here is derived from an EMBL/GenBank/DDBJ whole genome shotgun (WGS) entry which is preliminary data.</text>
</comment>
<feature type="signal peptide" evidence="1">
    <location>
        <begin position="1"/>
        <end position="22"/>
    </location>
</feature>
<protein>
    <submittedName>
        <fullName evidence="2">Uncharacterized protein</fullName>
    </submittedName>
</protein>
<gene>
    <name evidence="2" type="ORF">GCM10008090_16350</name>
</gene>